<dbReference type="EMBL" id="JAJFAZ020000006">
    <property type="protein sequence ID" value="KAI5324320.1"/>
    <property type="molecule type" value="Genomic_DNA"/>
</dbReference>
<evidence type="ECO:0000313" key="2">
    <source>
        <dbReference type="Proteomes" id="UP001054821"/>
    </source>
</evidence>
<reference evidence="1 2" key="1">
    <citation type="journal article" date="2022" name="G3 (Bethesda)">
        <title>Whole-genome sequence and methylome profiling of the almond [Prunus dulcis (Mill.) D.A. Webb] cultivar 'Nonpareil'.</title>
        <authorList>
            <person name="D'Amico-Willman K.M."/>
            <person name="Ouma W.Z."/>
            <person name="Meulia T."/>
            <person name="Sideli G.M."/>
            <person name="Gradziel T.M."/>
            <person name="Fresnedo-Ramirez J."/>
        </authorList>
    </citation>
    <scope>NUCLEOTIDE SEQUENCE [LARGE SCALE GENOMIC DNA]</scope>
    <source>
        <strain evidence="1">Clone GOH B32 T37-40</strain>
    </source>
</reference>
<proteinExistence type="predicted"/>
<organism evidence="1 2">
    <name type="scientific">Prunus dulcis</name>
    <name type="common">Almond</name>
    <name type="synonym">Amygdalus dulcis</name>
    <dbReference type="NCBI Taxonomy" id="3755"/>
    <lineage>
        <taxon>Eukaryota</taxon>
        <taxon>Viridiplantae</taxon>
        <taxon>Streptophyta</taxon>
        <taxon>Embryophyta</taxon>
        <taxon>Tracheophyta</taxon>
        <taxon>Spermatophyta</taxon>
        <taxon>Magnoliopsida</taxon>
        <taxon>eudicotyledons</taxon>
        <taxon>Gunneridae</taxon>
        <taxon>Pentapetalae</taxon>
        <taxon>rosids</taxon>
        <taxon>fabids</taxon>
        <taxon>Rosales</taxon>
        <taxon>Rosaceae</taxon>
        <taxon>Amygdaloideae</taxon>
        <taxon>Amygdaleae</taxon>
        <taxon>Prunus</taxon>
    </lineage>
</organism>
<keyword evidence="2" id="KW-1185">Reference proteome</keyword>
<protein>
    <submittedName>
        <fullName evidence="1">Uncharacterized protein</fullName>
    </submittedName>
</protein>
<name>A0AAD4VFV1_PRUDU</name>
<dbReference type="AlphaFoldDB" id="A0AAD4VFV1"/>
<evidence type="ECO:0000313" key="1">
    <source>
        <dbReference type="EMBL" id="KAI5324320.1"/>
    </source>
</evidence>
<sequence length="208" mass="22811">MRVPLLVLLVSRRLLNQLLKLMSVPRPYLRVLRNMLAQRNISTWVFKKPMRDITNSAGPRIVAKPDSGALIFRVFSWERWLIHDHKPPNIGQRVFNEAFSSSVGLTSDDMDHHGDFVDQGDAESGVGTAMVVEQVASTSGDAAKLGAGKESCARTIKDLKKAYAIDILAILEPRIGGARALQIAKNLGFSNYHIVDATGFSGGVVVME</sequence>
<gene>
    <name evidence="1" type="ORF">L3X38_033393</name>
</gene>
<accession>A0AAD4VFV1</accession>
<comment type="caution">
    <text evidence="1">The sequence shown here is derived from an EMBL/GenBank/DDBJ whole genome shotgun (WGS) entry which is preliminary data.</text>
</comment>
<dbReference type="Proteomes" id="UP001054821">
    <property type="component" value="Chromosome 6"/>
</dbReference>